<keyword evidence="7" id="KW-1185">Reference proteome</keyword>
<dbReference type="EMBL" id="BNAI01000002">
    <property type="protein sequence ID" value="GHF14175.1"/>
    <property type="molecule type" value="Genomic_DNA"/>
</dbReference>
<evidence type="ECO:0000313" key="7">
    <source>
        <dbReference type="Proteomes" id="UP000617531"/>
    </source>
</evidence>
<accession>A0A8J3GQ96</accession>
<feature type="transmembrane region" description="Helical" evidence="3">
    <location>
        <begin position="444"/>
        <end position="471"/>
    </location>
</feature>
<dbReference type="Gene3D" id="3.30.70.1230">
    <property type="entry name" value="Nucleotide cyclase"/>
    <property type="match status" value="1"/>
</dbReference>
<name>A0A8J3GQ96_9MICO</name>
<reference evidence="6" key="2">
    <citation type="submission" date="2020-09" db="EMBL/GenBank/DDBJ databases">
        <authorList>
            <person name="Sun Q."/>
            <person name="Zhou Y."/>
        </authorList>
    </citation>
    <scope>NUCLEOTIDE SEQUENCE</scope>
    <source>
        <strain evidence="6">CGMCC 1.16548</strain>
    </source>
</reference>
<evidence type="ECO:0000259" key="4">
    <source>
        <dbReference type="PROSITE" id="PS50125"/>
    </source>
</evidence>
<dbReference type="CDD" id="cd07302">
    <property type="entry name" value="CHD"/>
    <property type="match status" value="1"/>
</dbReference>
<keyword evidence="3" id="KW-0472">Membrane</keyword>
<dbReference type="GO" id="GO:0035556">
    <property type="term" value="P:intracellular signal transduction"/>
    <property type="evidence" value="ECO:0007669"/>
    <property type="project" value="InterPro"/>
</dbReference>
<dbReference type="SMART" id="SM00044">
    <property type="entry name" value="CYCc"/>
    <property type="match status" value="1"/>
</dbReference>
<dbReference type="GO" id="GO:0004016">
    <property type="term" value="F:adenylate cyclase activity"/>
    <property type="evidence" value="ECO:0007669"/>
    <property type="project" value="UniProtKB-ARBA"/>
</dbReference>
<proteinExistence type="predicted"/>
<dbReference type="Gene3D" id="6.10.340.10">
    <property type="match status" value="1"/>
</dbReference>
<dbReference type="PROSITE" id="PS50125">
    <property type="entry name" value="GUANYLATE_CYCLASE_2"/>
    <property type="match status" value="1"/>
</dbReference>
<reference evidence="6" key="1">
    <citation type="journal article" date="2014" name="Int. J. Syst. Evol. Microbiol.">
        <title>Complete genome sequence of Corynebacterium casei LMG S-19264T (=DSM 44701T), isolated from a smear-ripened cheese.</title>
        <authorList>
            <consortium name="US DOE Joint Genome Institute (JGI-PGF)"/>
            <person name="Walter F."/>
            <person name="Albersmeier A."/>
            <person name="Kalinowski J."/>
            <person name="Ruckert C."/>
        </authorList>
    </citation>
    <scope>NUCLEOTIDE SEQUENCE</scope>
    <source>
        <strain evidence="6">CGMCC 1.16548</strain>
    </source>
</reference>
<dbReference type="SMART" id="SM00304">
    <property type="entry name" value="HAMP"/>
    <property type="match status" value="1"/>
</dbReference>
<dbReference type="SUPFAM" id="SSF55073">
    <property type="entry name" value="Nucleotide cyclase"/>
    <property type="match status" value="1"/>
</dbReference>
<dbReference type="InterPro" id="IPR003660">
    <property type="entry name" value="HAMP_dom"/>
</dbReference>
<dbReference type="InterPro" id="IPR029787">
    <property type="entry name" value="Nucleotide_cyclase"/>
</dbReference>
<feature type="transmembrane region" description="Helical" evidence="3">
    <location>
        <begin position="26"/>
        <end position="48"/>
    </location>
</feature>
<evidence type="ECO:0000256" key="3">
    <source>
        <dbReference type="SAM" id="Phobius"/>
    </source>
</evidence>
<dbReference type="RefSeq" id="WP_191282743.1">
    <property type="nucleotide sequence ID" value="NZ_BNAI01000002.1"/>
</dbReference>
<dbReference type="GO" id="GO:0009190">
    <property type="term" value="P:cyclic nucleotide biosynthetic process"/>
    <property type="evidence" value="ECO:0007669"/>
    <property type="project" value="InterPro"/>
</dbReference>
<evidence type="ECO:0000259" key="5">
    <source>
        <dbReference type="PROSITE" id="PS50885"/>
    </source>
</evidence>
<dbReference type="SUPFAM" id="SSF158472">
    <property type="entry name" value="HAMP domain-like"/>
    <property type="match status" value="1"/>
</dbReference>
<evidence type="ECO:0000313" key="6">
    <source>
        <dbReference type="EMBL" id="GHF14175.1"/>
    </source>
</evidence>
<sequence length="732" mass="78027">MTVDDAHGDHVATRVRRRHSLSIKSLLLLMLLLVSVGSNVVVGVIGYINGTESLTEAAEDRLTEVRDSRAREILNLFDSIEASLLLASRDSAVVDAELAFSAGVAELDSAAIADDAVAAAGGEPAPVLTPEQEAELVAYFTDDFGPRLNEASGEENDASSFIPDSASARYLLYHYTVKGGEDASAVDDAGDGSAWSAAHAEHHDYLRRLANLSDYPGLVLISTSGQVVYTVNKDVDLGADLVDGPYSYTNLALAFQQAMSGNRLDAVTFADFEKYAPALDAPTGWAVAPIASNDAIVGAIGVRLPSERIDAIMTGGGDWENSGLGETGEAYLVGRDGTMRSLSRDLAEDPGGYLTAATSAGLQLEDAERAVETGQTMLIQRVDTKAAELALDGRSGVETSANYLGDRSIAAYAPVKPAGFQWAIIAEIDADEALAPVSDFTSRLAISSAILVAIVSLVSVFIAGFAVRPLYRLRDAARRIAAGESGVQVEAGESDELADVAAAFNEMSRSLELKNALLEEQRVENERLLRTLMPESIAKRYREGARTIVQDHQEVTVLFADVVGFEEYGRGLDSEKALDLLNEIFRAFDDAAEQHGVERVRSTRAGYLASCGLTIPRVDNARRAVSFSLDIARIVERFGAQQGADIHVRVGIDTGTVTSGLVGRSSMVYDLWGDAVSLAFRLQGGATESGVFLTQRVVDKIPDALPYGDAGVVETASGWQRVWRIDPAAAEL</sequence>
<keyword evidence="2 3" id="KW-1133">Transmembrane helix</keyword>
<dbReference type="Proteomes" id="UP000617531">
    <property type="component" value="Unassembled WGS sequence"/>
</dbReference>
<dbReference type="Pfam" id="PF00211">
    <property type="entry name" value="Guanylate_cyc"/>
    <property type="match status" value="1"/>
</dbReference>
<comment type="caution">
    <text evidence="6">The sequence shown here is derived from an EMBL/GenBank/DDBJ whole genome shotgun (WGS) entry which is preliminary data.</text>
</comment>
<evidence type="ECO:0000256" key="2">
    <source>
        <dbReference type="ARBA" id="ARBA00022989"/>
    </source>
</evidence>
<dbReference type="PANTHER" id="PTHR45655:SF13">
    <property type="entry name" value="SOLUBLE GUANYLATE CYCLASE GCY-32-RELATED"/>
    <property type="match status" value="1"/>
</dbReference>
<dbReference type="InterPro" id="IPR001054">
    <property type="entry name" value="A/G_cyclase"/>
</dbReference>
<dbReference type="Pfam" id="PF00672">
    <property type="entry name" value="HAMP"/>
    <property type="match status" value="1"/>
</dbReference>
<feature type="domain" description="HAMP" evidence="5">
    <location>
        <begin position="464"/>
        <end position="516"/>
    </location>
</feature>
<dbReference type="Gene3D" id="3.30.450.20">
    <property type="entry name" value="PAS domain"/>
    <property type="match status" value="1"/>
</dbReference>
<dbReference type="PANTHER" id="PTHR45655">
    <property type="entry name" value="GUANYLATE CYCLASE SOLUBLE SUBUNIT BETA-2"/>
    <property type="match status" value="1"/>
</dbReference>
<dbReference type="CDD" id="cd06225">
    <property type="entry name" value="HAMP"/>
    <property type="match status" value="1"/>
</dbReference>
<keyword evidence="1 3" id="KW-0812">Transmembrane</keyword>
<dbReference type="PROSITE" id="PS50885">
    <property type="entry name" value="HAMP"/>
    <property type="match status" value="1"/>
</dbReference>
<dbReference type="GO" id="GO:0016020">
    <property type="term" value="C:membrane"/>
    <property type="evidence" value="ECO:0007669"/>
    <property type="project" value="InterPro"/>
</dbReference>
<feature type="domain" description="Guanylate cyclase" evidence="4">
    <location>
        <begin position="556"/>
        <end position="683"/>
    </location>
</feature>
<organism evidence="6 7">
    <name type="scientific">Pseudolysinimonas yzui</name>
    <dbReference type="NCBI Taxonomy" id="2708254"/>
    <lineage>
        <taxon>Bacteria</taxon>
        <taxon>Bacillati</taxon>
        <taxon>Actinomycetota</taxon>
        <taxon>Actinomycetes</taxon>
        <taxon>Micrococcales</taxon>
        <taxon>Microbacteriaceae</taxon>
        <taxon>Pseudolysinimonas</taxon>
    </lineage>
</organism>
<evidence type="ECO:0000256" key="1">
    <source>
        <dbReference type="ARBA" id="ARBA00022692"/>
    </source>
</evidence>
<dbReference type="AlphaFoldDB" id="A0A8J3GQ96"/>
<gene>
    <name evidence="6" type="ORF">GCM10011600_13880</name>
</gene>
<protein>
    <submittedName>
        <fullName evidence="6">Adenylate/guanylate cyclase domain-containing protein</fullName>
    </submittedName>
</protein>